<name>A0AAP5BEA5_9BURK</name>
<proteinExistence type="predicted"/>
<reference evidence="2" key="1">
    <citation type="submission" date="2022-06" db="EMBL/GenBank/DDBJ databases">
        <title>PHB producers.</title>
        <authorList>
            <person name="Besaury L."/>
        </authorList>
    </citation>
    <scope>NUCLEOTIDE SEQUENCE</scope>
    <source>
        <strain evidence="2 3">SEWS6</strain>
    </source>
</reference>
<evidence type="ECO:0000313" key="4">
    <source>
        <dbReference type="Proteomes" id="UP001242288"/>
    </source>
</evidence>
<dbReference type="InterPro" id="IPR029068">
    <property type="entry name" value="Glyas_Bleomycin-R_OHBP_Dase"/>
</dbReference>
<dbReference type="RefSeq" id="WP_266258791.1">
    <property type="nucleotide sequence ID" value="NZ_JAMXWF010000014.1"/>
</dbReference>
<dbReference type="SUPFAM" id="SSF54593">
    <property type="entry name" value="Glyoxalase/Bleomycin resistance protein/Dihydroxybiphenyl dioxygenase"/>
    <property type="match status" value="1"/>
</dbReference>
<dbReference type="Proteomes" id="UP001242288">
    <property type="component" value="Unassembled WGS sequence"/>
</dbReference>
<keyword evidence="3" id="KW-1185">Reference proteome</keyword>
<comment type="caution">
    <text evidence="2">The sequence shown here is derived from an EMBL/GenBank/DDBJ whole genome shotgun (WGS) entry which is preliminary data.</text>
</comment>
<evidence type="ECO:0000313" key="2">
    <source>
        <dbReference type="EMBL" id="MDQ6409181.1"/>
    </source>
</evidence>
<dbReference type="AlphaFoldDB" id="A0AAP5BEA5"/>
<protein>
    <recommendedName>
        <fullName evidence="5">VOC domain-containing protein</fullName>
    </recommendedName>
</protein>
<dbReference type="EMBL" id="JAMXWF010000014">
    <property type="protein sequence ID" value="MDQ6409181.1"/>
    <property type="molecule type" value="Genomic_DNA"/>
</dbReference>
<accession>A0AAP5BEA5</accession>
<evidence type="ECO:0008006" key="5">
    <source>
        <dbReference type="Google" id="ProtNLM"/>
    </source>
</evidence>
<evidence type="ECO:0000313" key="3">
    <source>
        <dbReference type="Proteomes" id="UP001209412"/>
    </source>
</evidence>
<evidence type="ECO:0000313" key="1">
    <source>
        <dbReference type="EMBL" id="MCX4147358.1"/>
    </source>
</evidence>
<organism evidence="2 4">
    <name type="scientific">Paraburkholderia madseniana</name>
    <dbReference type="NCBI Taxonomy" id="2599607"/>
    <lineage>
        <taxon>Bacteria</taxon>
        <taxon>Pseudomonadati</taxon>
        <taxon>Pseudomonadota</taxon>
        <taxon>Betaproteobacteria</taxon>
        <taxon>Burkholderiales</taxon>
        <taxon>Burkholderiaceae</taxon>
        <taxon>Paraburkholderia</taxon>
    </lineage>
</organism>
<gene>
    <name evidence="2" type="ORF">NIE36_18465</name>
    <name evidence="1" type="ORF">OSB80_18520</name>
</gene>
<dbReference type="Proteomes" id="UP001209412">
    <property type="component" value="Unassembled WGS sequence"/>
</dbReference>
<dbReference type="EMBL" id="JAPKHW010000014">
    <property type="protein sequence ID" value="MCX4147358.1"/>
    <property type="molecule type" value="Genomic_DNA"/>
</dbReference>
<sequence length="57" mass="6329">MLSHAFVGITDFERAFGFYDVLMETPGVRLKFRDPDGNKLCVCCHTPDTTSATQTTS</sequence>